<feature type="region of interest" description="Disordered" evidence="1">
    <location>
        <begin position="43"/>
        <end position="66"/>
    </location>
</feature>
<organism evidence="2 3">
    <name type="scientific">Rubroshorea leprosula</name>
    <dbReference type="NCBI Taxonomy" id="152421"/>
    <lineage>
        <taxon>Eukaryota</taxon>
        <taxon>Viridiplantae</taxon>
        <taxon>Streptophyta</taxon>
        <taxon>Embryophyta</taxon>
        <taxon>Tracheophyta</taxon>
        <taxon>Spermatophyta</taxon>
        <taxon>Magnoliopsida</taxon>
        <taxon>eudicotyledons</taxon>
        <taxon>Gunneridae</taxon>
        <taxon>Pentapetalae</taxon>
        <taxon>rosids</taxon>
        <taxon>malvids</taxon>
        <taxon>Malvales</taxon>
        <taxon>Dipterocarpaceae</taxon>
        <taxon>Rubroshorea</taxon>
    </lineage>
</organism>
<gene>
    <name evidence="2" type="ORF">SLEP1_g35810</name>
</gene>
<evidence type="ECO:0000313" key="3">
    <source>
        <dbReference type="Proteomes" id="UP001054252"/>
    </source>
</evidence>
<feature type="region of interest" description="Disordered" evidence="1">
    <location>
        <begin position="122"/>
        <end position="151"/>
    </location>
</feature>
<sequence>MNSDLQNLNFHANPRNSVAQISFSLILELKIDCNRYYEKIKHAGGKRGKEEKEKDGQEEAAVAPSTAGTAARLVLGDLLEAFGVPGRRNAEDLISGHLDHITSRLQPGLYLRRRRGLCNGHSLQLQQPVDRDKQDKGWENEDDEGESEWGG</sequence>
<keyword evidence="3" id="KW-1185">Reference proteome</keyword>
<evidence type="ECO:0000256" key="1">
    <source>
        <dbReference type="SAM" id="MobiDB-lite"/>
    </source>
</evidence>
<reference evidence="2 3" key="1">
    <citation type="journal article" date="2021" name="Commun. Biol.">
        <title>The genome of Shorea leprosula (Dipterocarpaceae) highlights the ecological relevance of drought in aseasonal tropical rainforests.</title>
        <authorList>
            <person name="Ng K.K.S."/>
            <person name="Kobayashi M.J."/>
            <person name="Fawcett J.A."/>
            <person name="Hatakeyama M."/>
            <person name="Paape T."/>
            <person name="Ng C.H."/>
            <person name="Ang C.C."/>
            <person name="Tnah L.H."/>
            <person name="Lee C.T."/>
            <person name="Nishiyama T."/>
            <person name="Sese J."/>
            <person name="O'Brien M.J."/>
            <person name="Copetti D."/>
            <person name="Mohd Noor M.I."/>
            <person name="Ong R.C."/>
            <person name="Putra M."/>
            <person name="Sireger I.Z."/>
            <person name="Indrioko S."/>
            <person name="Kosugi Y."/>
            <person name="Izuno A."/>
            <person name="Isagi Y."/>
            <person name="Lee S.L."/>
            <person name="Shimizu K.K."/>
        </authorList>
    </citation>
    <scope>NUCLEOTIDE SEQUENCE [LARGE SCALE GENOMIC DNA]</scope>
    <source>
        <strain evidence="2">214</strain>
    </source>
</reference>
<comment type="caution">
    <text evidence="2">The sequence shown here is derived from an EMBL/GenBank/DDBJ whole genome shotgun (WGS) entry which is preliminary data.</text>
</comment>
<evidence type="ECO:0000313" key="2">
    <source>
        <dbReference type="EMBL" id="GKV26523.1"/>
    </source>
</evidence>
<name>A0AAV5KPK1_9ROSI</name>
<proteinExistence type="predicted"/>
<feature type="compositionally biased region" description="Acidic residues" evidence="1">
    <location>
        <begin position="140"/>
        <end position="151"/>
    </location>
</feature>
<feature type="compositionally biased region" description="Basic and acidic residues" evidence="1">
    <location>
        <begin position="43"/>
        <end position="57"/>
    </location>
</feature>
<dbReference type="EMBL" id="BPVZ01000072">
    <property type="protein sequence ID" value="GKV26523.1"/>
    <property type="molecule type" value="Genomic_DNA"/>
</dbReference>
<protein>
    <submittedName>
        <fullName evidence="2">Uncharacterized protein</fullName>
    </submittedName>
</protein>
<feature type="compositionally biased region" description="Basic and acidic residues" evidence="1">
    <location>
        <begin position="129"/>
        <end position="139"/>
    </location>
</feature>
<dbReference type="AlphaFoldDB" id="A0AAV5KPK1"/>
<dbReference type="Proteomes" id="UP001054252">
    <property type="component" value="Unassembled WGS sequence"/>
</dbReference>
<accession>A0AAV5KPK1</accession>